<dbReference type="InterPro" id="IPR019402">
    <property type="entry name" value="CWH43_N"/>
</dbReference>
<evidence type="ECO:0000256" key="1">
    <source>
        <dbReference type="ARBA" id="ARBA00004653"/>
    </source>
</evidence>
<feature type="transmembrane region" description="Helical" evidence="8">
    <location>
        <begin position="42"/>
        <end position="63"/>
    </location>
</feature>
<evidence type="ECO:0000256" key="7">
    <source>
        <dbReference type="ARBA" id="ARBA00023136"/>
    </source>
</evidence>
<dbReference type="EMBL" id="CAJPEV010000267">
    <property type="protein sequence ID" value="CAG0883193.1"/>
    <property type="molecule type" value="Genomic_DNA"/>
</dbReference>
<evidence type="ECO:0000313" key="10">
    <source>
        <dbReference type="EMBL" id="CAD7242434.1"/>
    </source>
</evidence>
<name>A0A7R8X1U6_9CRUS</name>
<feature type="domain" description="CWH43-like N-terminal" evidence="9">
    <location>
        <begin position="41"/>
        <end position="258"/>
    </location>
</feature>
<dbReference type="InterPro" id="IPR039545">
    <property type="entry name" value="PGAP2"/>
</dbReference>
<dbReference type="GO" id="GO:0005789">
    <property type="term" value="C:endoplasmic reticulum membrane"/>
    <property type="evidence" value="ECO:0007669"/>
    <property type="project" value="TreeGrafter"/>
</dbReference>
<evidence type="ECO:0000313" key="11">
    <source>
        <dbReference type="Proteomes" id="UP000677054"/>
    </source>
</evidence>
<evidence type="ECO:0000259" key="9">
    <source>
        <dbReference type="Pfam" id="PF10277"/>
    </source>
</evidence>
<evidence type="ECO:0000256" key="3">
    <source>
        <dbReference type="ARBA" id="ARBA00022502"/>
    </source>
</evidence>
<keyword evidence="11" id="KW-1185">Reference proteome</keyword>
<dbReference type="Proteomes" id="UP000677054">
    <property type="component" value="Unassembled WGS sequence"/>
</dbReference>
<dbReference type="Pfam" id="PF10277">
    <property type="entry name" value="Frag1"/>
    <property type="match status" value="1"/>
</dbReference>
<dbReference type="OrthoDB" id="68581at2759"/>
<feature type="transmembrane region" description="Helical" evidence="8">
    <location>
        <begin position="129"/>
        <end position="150"/>
    </location>
</feature>
<keyword evidence="6" id="KW-0333">Golgi apparatus</keyword>
<sequence length="267" mass="31045">MLLQMGSYEQDPESLTLIEAFEPGRKGTSYQHQTCRVRMKTFAVTVVSMPFFAFLICILWSIFYNFEESTATHCHVMNYLPSISAAIGYEPQTYIWKVAIAIHFPPRLLVASYYYTLFKENVKSSFIHLSNAACVIHVVENFALVGLSFVTSRENFEIHKTFFVIFLICSEAYMMLSLLLFTYGWRLKYTGFIHKKSVLWKCRLAALNLACCVLTVRFYQRHNALCEPLMYTWFCLAEYVVVLSNMGFHMTAYLDFHDKIISVPRFS</sequence>
<evidence type="ECO:0000256" key="2">
    <source>
        <dbReference type="ARBA" id="ARBA00007414"/>
    </source>
</evidence>
<proteinExistence type="inferred from homology"/>
<feature type="transmembrane region" description="Helical" evidence="8">
    <location>
        <begin position="162"/>
        <end position="186"/>
    </location>
</feature>
<comment type="subcellular location">
    <subcellularLocation>
        <location evidence="1">Golgi apparatus membrane</location>
        <topology evidence="1">Multi-pass membrane protein</topology>
    </subcellularLocation>
</comment>
<evidence type="ECO:0000256" key="4">
    <source>
        <dbReference type="ARBA" id="ARBA00022692"/>
    </source>
</evidence>
<feature type="transmembrane region" description="Helical" evidence="8">
    <location>
        <begin position="94"/>
        <end position="117"/>
    </location>
</feature>
<dbReference type="AlphaFoldDB" id="A0A7R8X1U6"/>
<keyword evidence="3" id="KW-0337">GPI-anchor biosynthesis</keyword>
<feature type="transmembrane region" description="Helical" evidence="8">
    <location>
        <begin position="198"/>
        <end position="219"/>
    </location>
</feature>
<gene>
    <name evidence="10" type="ORF">DSTB1V02_LOCUS2400</name>
</gene>
<keyword evidence="4 8" id="KW-0812">Transmembrane</keyword>
<reference evidence="10" key="1">
    <citation type="submission" date="2020-11" db="EMBL/GenBank/DDBJ databases">
        <authorList>
            <person name="Tran Van P."/>
        </authorList>
    </citation>
    <scope>NUCLEOTIDE SEQUENCE</scope>
</reference>
<dbReference type="PANTHER" id="PTHR12892:SF11">
    <property type="entry name" value="POST-GPI ATTACHMENT TO PROTEINS FACTOR 2"/>
    <property type="match status" value="1"/>
</dbReference>
<protein>
    <recommendedName>
        <fullName evidence="9">CWH43-like N-terminal domain-containing protein</fullName>
    </recommendedName>
</protein>
<keyword evidence="7 8" id="KW-0472">Membrane</keyword>
<keyword evidence="5 8" id="KW-1133">Transmembrane helix</keyword>
<dbReference type="GO" id="GO:0006506">
    <property type="term" value="P:GPI anchor biosynthetic process"/>
    <property type="evidence" value="ECO:0007669"/>
    <property type="project" value="UniProtKB-KW"/>
</dbReference>
<feature type="transmembrane region" description="Helical" evidence="8">
    <location>
        <begin position="231"/>
        <end position="256"/>
    </location>
</feature>
<evidence type="ECO:0000256" key="6">
    <source>
        <dbReference type="ARBA" id="ARBA00023034"/>
    </source>
</evidence>
<dbReference type="GO" id="GO:0000139">
    <property type="term" value="C:Golgi membrane"/>
    <property type="evidence" value="ECO:0007669"/>
    <property type="project" value="UniProtKB-SubCell"/>
</dbReference>
<evidence type="ECO:0000256" key="5">
    <source>
        <dbReference type="ARBA" id="ARBA00022989"/>
    </source>
</evidence>
<dbReference type="EMBL" id="LR899784">
    <property type="protein sequence ID" value="CAD7242434.1"/>
    <property type="molecule type" value="Genomic_DNA"/>
</dbReference>
<accession>A0A7R8X1U6</accession>
<comment type="similarity">
    <text evidence="2">Belongs to the PGAP2 family.</text>
</comment>
<evidence type="ECO:0000256" key="8">
    <source>
        <dbReference type="SAM" id="Phobius"/>
    </source>
</evidence>
<organism evidence="10">
    <name type="scientific">Darwinula stevensoni</name>
    <dbReference type="NCBI Taxonomy" id="69355"/>
    <lineage>
        <taxon>Eukaryota</taxon>
        <taxon>Metazoa</taxon>
        <taxon>Ecdysozoa</taxon>
        <taxon>Arthropoda</taxon>
        <taxon>Crustacea</taxon>
        <taxon>Oligostraca</taxon>
        <taxon>Ostracoda</taxon>
        <taxon>Podocopa</taxon>
        <taxon>Podocopida</taxon>
        <taxon>Darwinulocopina</taxon>
        <taxon>Darwinuloidea</taxon>
        <taxon>Darwinulidae</taxon>
        <taxon>Darwinula</taxon>
    </lineage>
</organism>
<dbReference type="PANTHER" id="PTHR12892">
    <property type="entry name" value="FGF RECEPTOR ACTIVATING PROTEIN 1"/>
    <property type="match status" value="1"/>
</dbReference>